<name>A0A6I0FA45_9FIRM</name>
<dbReference type="RefSeq" id="WP_151617854.1">
    <property type="nucleotide sequence ID" value="NZ_WBXO01000001.1"/>
</dbReference>
<dbReference type="GO" id="GO:0003677">
    <property type="term" value="F:DNA binding"/>
    <property type="evidence" value="ECO:0007669"/>
    <property type="project" value="InterPro"/>
</dbReference>
<dbReference type="SUPFAM" id="SSF54211">
    <property type="entry name" value="Ribosomal protein S5 domain 2-like"/>
    <property type="match status" value="1"/>
</dbReference>
<accession>A0A6I0FA45</accession>
<dbReference type="NCBIfam" id="TIGR00368">
    <property type="entry name" value="YifB family Mg chelatase-like AAA ATPase"/>
    <property type="match status" value="1"/>
</dbReference>
<reference evidence="5 6" key="1">
    <citation type="submission" date="2019-10" db="EMBL/GenBank/DDBJ databases">
        <title>Whole-genome sequence of the extremophile Heliorestis acidaminivorans DSM 24790.</title>
        <authorList>
            <person name="Kyndt J.A."/>
            <person name="Meyer T.E."/>
        </authorList>
    </citation>
    <scope>NUCLEOTIDE SEQUENCE [LARGE SCALE GENOMIC DNA]</scope>
    <source>
        <strain evidence="5 6">DSM 24790</strain>
    </source>
</reference>
<evidence type="ECO:0000259" key="4">
    <source>
        <dbReference type="SMART" id="SM00382"/>
    </source>
</evidence>
<dbReference type="InterPro" id="IPR014721">
    <property type="entry name" value="Ribsml_uS5_D2-typ_fold_subgr"/>
</dbReference>
<keyword evidence="3" id="KW-0067">ATP-binding</keyword>
<dbReference type="Pfam" id="PF01078">
    <property type="entry name" value="Mg_chelatase"/>
    <property type="match status" value="1"/>
</dbReference>
<dbReference type="Pfam" id="PF13335">
    <property type="entry name" value="Mg_chelatase_C"/>
    <property type="match status" value="1"/>
</dbReference>
<dbReference type="InterPro" id="IPR020568">
    <property type="entry name" value="Ribosomal_Su5_D2-typ_SF"/>
</dbReference>
<gene>
    <name evidence="5" type="ORF">F9B85_01610</name>
</gene>
<dbReference type="PRINTS" id="PR01657">
    <property type="entry name" value="MCMFAMILY"/>
</dbReference>
<dbReference type="PANTHER" id="PTHR32039:SF7">
    <property type="entry name" value="COMPETENCE PROTEIN COMM"/>
    <property type="match status" value="1"/>
</dbReference>
<dbReference type="InterPro" id="IPR025158">
    <property type="entry name" value="Mg_chelat-rel_C"/>
</dbReference>
<dbReference type="PANTHER" id="PTHR32039">
    <property type="entry name" value="MAGNESIUM-CHELATASE SUBUNIT CHLI"/>
    <property type="match status" value="1"/>
</dbReference>
<dbReference type="Proteomes" id="UP000468766">
    <property type="component" value="Unassembled WGS sequence"/>
</dbReference>
<keyword evidence="2" id="KW-0547">Nucleotide-binding</keyword>
<comment type="similarity">
    <text evidence="1">Belongs to the Mg-chelatase subunits D/I family. ComM subfamily.</text>
</comment>
<evidence type="ECO:0000256" key="2">
    <source>
        <dbReference type="ARBA" id="ARBA00022741"/>
    </source>
</evidence>
<dbReference type="AlphaFoldDB" id="A0A6I0FA45"/>
<evidence type="ECO:0000256" key="1">
    <source>
        <dbReference type="ARBA" id="ARBA00006354"/>
    </source>
</evidence>
<evidence type="ECO:0000313" key="5">
    <source>
        <dbReference type="EMBL" id="KAB2954408.1"/>
    </source>
</evidence>
<dbReference type="InterPro" id="IPR027417">
    <property type="entry name" value="P-loop_NTPase"/>
</dbReference>
<dbReference type="EMBL" id="WBXO01000001">
    <property type="protein sequence ID" value="KAB2954408.1"/>
    <property type="molecule type" value="Genomic_DNA"/>
</dbReference>
<sequence length="517" mass="57734">MLARVRSVVLEGMIARPVLVEVDVSNGLPAFDLVGLPATAVREARERVRTAIRNSGFSFPLHRITVNLAPAHVRKEGTVLDIPIALGVLSATGQVNLQRYISDYFVGELALDGSARPVEGILAMVYGLSKNHMNEDKTIQIWVPEANIGEASRITQLKSQAVKNLQEVIHSLQHPHEEKGRIINITKKSTHNDSRVESAYDLSQIKGQSIAKRALEITAAGGHNLLMTGPPGTGKTMLARCLPTILPPMSYQESLETTMIYSVTGGLLDDSTWITERPFRTPHHHSTMTALIGGGRTPRPGEISLAHHGVLFMDEWPEFTRELLDALRQPLEDGEVTISRQGGTYTFPSKFILVAAMNPCPCGYLGAEDDQECNCTPYAIERYKHRISGPLWDRMDIQVKVTRPKYESLRQKEGPEESSAQMRERVMIARERQLERLLPYEKKNKVFCNAHLDAELLEKTCILEKEAEQLLEMAYKQFHLSGRGLHRLIKVARTIADLRGAETISSIDLAEAIQYRL</sequence>
<dbReference type="Gene3D" id="3.30.230.10">
    <property type="match status" value="1"/>
</dbReference>
<protein>
    <submittedName>
        <fullName evidence="5">YifB family Mg chelatase-like AAA ATPase</fullName>
    </submittedName>
</protein>
<feature type="domain" description="AAA+ ATPase" evidence="4">
    <location>
        <begin position="221"/>
        <end position="405"/>
    </location>
</feature>
<keyword evidence="6" id="KW-1185">Reference proteome</keyword>
<dbReference type="Pfam" id="PF13541">
    <property type="entry name" value="ChlI"/>
    <property type="match status" value="1"/>
</dbReference>
<comment type="caution">
    <text evidence="5">The sequence shown here is derived from an EMBL/GenBank/DDBJ whole genome shotgun (WGS) entry which is preliminary data.</text>
</comment>
<dbReference type="OrthoDB" id="9813147at2"/>
<dbReference type="Gene3D" id="3.40.50.300">
    <property type="entry name" value="P-loop containing nucleotide triphosphate hydrolases"/>
    <property type="match status" value="1"/>
</dbReference>
<dbReference type="InterPro" id="IPR004482">
    <property type="entry name" value="Mg_chelat-rel"/>
</dbReference>
<dbReference type="GO" id="GO:0005524">
    <property type="term" value="F:ATP binding"/>
    <property type="evidence" value="ECO:0007669"/>
    <property type="project" value="UniProtKB-KW"/>
</dbReference>
<dbReference type="InterPro" id="IPR003593">
    <property type="entry name" value="AAA+_ATPase"/>
</dbReference>
<evidence type="ECO:0000256" key="3">
    <source>
        <dbReference type="ARBA" id="ARBA00022840"/>
    </source>
</evidence>
<dbReference type="SUPFAM" id="SSF52540">
    <property type="entry name" value="P-loop containing nucleoside triphosphate hydrolases"/>
    <property type="match status" value="1"/>
</dbReference>
<evidence type="ECO:0000313" key="6">
    <source>
        <dbReference type="Proteomes" id="UP000468766"/>
    </source>
</evidence>
<dbReference type="InterPro" id="IPR045006">
    <property type="entry name" value="CHLI-like"/>
</dbReference>
<dbReference type="InterPro" id="IPR001208">
    <property type="entry name" value="MCM_dom"/>
</dbReference>
<dbReference type="InterPro" id="IPR000523">
    <property type="entry name" value="Mg_chelatse_chII-like_cat_dom"/>
</dbReference>
<organism evidence="5 6">
    <name type="scientific">Heliorestis acidaminivorans</name>
    <dbReference type="NCBI Taxonomy" id="553427"/>
    <lineage>
        <taxon>Bacteria</taxon>
        <taxon>Bacillati</taxon>
        <taxon>Bacillota</taxon>
        <taxon>Clostridia</taxon>
        <taxon>Eubacteriales</taxon>
        <taxon>Heliobacteriaceae</taxon>
        <taxon>Heliorestis</taxon>
    </lineage>
</organism>
<proteinExistence type="inferred from homology"/>
<dbReference type="SMART" id="SM00382">
    <property type="entry name" value="AAA"/>
    <property type="match status" value="1"/>
</dbReference>